<comment type="cofactor">
    <cofactor evidence="2">
        <name>[4Fe-4S] cluster</name>
        <dbReference type="ChEBI" id="CHEBI:49883"/>
    </cofactor>
</comment>
<dbReference type="EMBL" id="CP011412">
    <property type="protein sequence ID" value="AKH22166.1"/>
    <property type="molecule type" value="Genomic_DNA"/>
</dbReference>
<evidence type="ECO:0000259" key="11">
    <source>
        <dbReference type="SMART" id="SM00928"/>
    </source>
</evidence>
<evidence type="ECO:0000256" key="2">
    <source>
        <dbReference type="ARBA" id="ARBA00001966"/>
    </source>
</evidence>
<dbReference type="SMART" id="SM00928">
    <property type="entry name" value="NADH_4Fe-4S"/>
    <property type="match status" value="1"/>
</dbReference>
<evidence type="ECO:0000313" key="12">
    <source>
        <dbReference type="EMBL" id="AKH22166.1"/>
    </source>
</evidence>
<dbReference type="Gene3D" id="3.40.50.11540">
    <property type="entry name" value="NADH-ubiquinone oxidoreductase 51kDa subunit"/>
    <property type="match status" value="1"/>
</dbReference>
<dbReference type="SUPFAM" id="SSF142984">
    <property type="entry name" value="Nqo1 middle domain-like"/>
    <property type="match status" value="1"/>
</dbReference>
<dbReference type="Gene3D" id="1.10.10.1590">
    <property type="entry name" value="NADH-quinone oxidoreductase subunit E"/>
    <property type="match status" value="1"/>
</dbReference>
<dbReference type="InterPro" id="IPR001949">
    <property type="entry name" value="NADH-UbQ_OxRdtase_51kDa_CS"/>
</dbReference>
<name>A0A0F7K0X7_9GAMM</name>
<accession>A0A0F7K0X7</accession>
<keyword evidence="7" id="KW-0408">Iron</keyword>
<keyword evidence="8" id="KW-0411">Iron-sulfur</keyword>
<dbReference type="PROSITE" id="PS00644">
    <property type="entry name" value="COMPLEX1_51K_1"/>
    <property type="match status" value="1"/>
</dbReference>
<dbReference type="Proteomes" id="UP000034410">
    <property type="component" value="Chromosome"/>
</dbReference>
<dbReference type="PATRIC" id="fig|1543721.4.peg.1915"/>
<sequence>MHGSGEQDPFNLLQILIGIQQSSHYIPEEAIQHLAESLGLSRTFILGVIEFYSFLHRSHRGDYEVLFSDNITDQMQGSRLLAERLASRLSVKIGQTRDDQRVSIDYTSCTGMSDQGPAALVNGRTVIGLTPERIDQIAALVEQAVPLAEWPADLFLVHDRVERRDLVLSADYTPGAALRRHQTEGTAVILDQLSQAGLRGCGGAGFNTAQKWQICADTTAAEHYVVCNADEGEPGTFKDRYLLQAEADRLCEGMTLCAAVIGARQGFIYLRGEYRYLLEPLQRTLQQRREQGLLGPNILGQEGFDFDIHIHLGAGAYICGEESALIESLEGRRGIPRIRPPFPVTRGYRDMPTVVNNVETFINAAMITQHGAEWFCSVGTAKSPGTKLLSISGDCDQPGIYEFPFGTSINDILAACGAHHTQAVQIGGAAGRLIAPNEFDRVLAFEDHATGGSFMVFNQGRELLNAIDNFTRFFRHESCGFCTPCRVGTSMLTKQMKKVMVGHATIRDLDELSTLGNLMQQTSQCGLGHTAANPILDGLEKFPGIFQARLRSTSFEPAFDLDASLEEARNLTGRNDPGAHVKGGGV</sequence>
<protein>
    <recommendedName>
        <fullName evidence="4">NADH-quinone oxidoreductase subunit F</fullName>
    </recommendedName>
    <alternativeName>
        <fullName evidence="9">NADH dehydrogenase I subunit F</fullName>
    </alternativeName>
    <alternativeName>
        <fullName evidence="10">NDH-1 subunit F</fullName>
    </alternativeName>
</protein>
<dbReference type="InterPro" id="IPR019575">
    <property type="entry name" value="Nuop51_4Fe4S-bd"/>
</dbReference>
<dbReference type="SUPFAM" id="SSF52833">
    <property type="entry name" value="Thioredoxin-like"/>
    <property type="match status" value="1"/>
</dbReference>
<dbReference type="InterPro" id="IPR036249">
    <property type="entry name" value="Thioredoxin-like_sf"/>
</dbReference>
<dbReference type="InterPro" id="IPR011538">
    <property type="entry name" value="Nuo51_FMN-bd"/>
</dbReference>
<dbReference type="InterPro" id="IPR037207">
    <property type="entry name" value="Nuop51_4Fe4S-bd_sf"/>
</dbReference>
<dbReference type="InterPro" id="IPR037225">
    <property type="entry name" value="Nuo51_FMN-bd_sf"/>
</dbReference>
<comment type="cofactor">
    <cofactor evidence="1">
        <name>FMN</name>
        <dbReference type="ChEBI" id="CHEBI:58210"/>
    </cofactor>
</comment>
<dbReference type="PANTHER" id="PTHR43578">
    <property type="entry name" value="NADH-QUINONE OXIDOREDUCTASE SUBUNIT F"/>
    <property type="match status" value="1"/>
</dbReference>
<keyword evidence="5" id="KW-0004">4Fe-4S</keyword>
<dbReference type="GO" id="GO:0010181">
    <property type="term" value="F:FMN binding"/>
    <property type="evidence" value="ECO:0007669"/>
    <property type="project" value="InterPro"/>
</dbReference>
<feature type="domain" description="NADH-ubiquinone oxidoreductase 51kDa subunit iron-sulphur binding" evidence="11">
    <location>
        <begin position="464"/>
        <end position="509"/>
    </location>
</feature>
<keyword evidence="13" id="KW-1185">Reference proteome</keyword>
<dbReference type="PANTHER" id="PTHR43578:SF3">
    <property type="entry name" value="NADH-QUINONE OXIDOREDUCTASE SUBUNIT F"/>
    <property type="match status" value="1"/>
</dbReference>
<evidence type="ECO:0000256" key="9">
    <source>
        <dbReference type="ARBA" id="ARBA00031578"/>
    </source>
</evidence>
<dbReference type="Gene3D" id="3.10.20.600">
    <property type="match status" value="1"/>
</dbReference>
<dbReference type="Pfam" id="PF10589">
    <property type="entry name" value="NADH_4Fe-4S"/>
    <property type="match status" value="1"/>
</dbReference>
<dbReference type="GO" id="GO:0046872">
    <property type="term" value="F:metal ion binding"/>
    <property type="evidence" value="ECO:0007669"/>
    <property type="project" value="UniProtKB-KW"/>
</dbReference>
<dbReference type="SUPFAM" id="SSF140490">
    <property type="entry name" value="Nqo1C-terminal domain-like"/>
    <property type="match status" value="1"/>
</dbReference>
<evidence type="ECO:0000256" key="6">
    <source>
        <dbReference type="ARBA" id="ARBA00022723"/>
    </source>
</evidence>
<comment type="similarity">
    <text evidence="3">Belongs to the complex I 51 kDa subunit family.</text>
</comment>
<proteinExistence type="inferred from homology"/>
<evidence type="ECO:0000256" key="4">
    <source>
        <dbReference type="ARBA" id="ARBA00019901"/>
    </source>
</evidence>
<evidence type="ECO:0000256" key="7">
    <source>
        <dbReference type="ARBA" id="ARBA00023004"/>
    </source>
</evidence>
<gene>
    <name evidence="12" type="ORF">AAY24_09240</name>
</gene>
<evidence type="ECO:0000256" key="5">
    <source>
        <dbReference type="ARBA" id="ARBA00022485"/>
    </source>
</evidence>
<evidence type="ECO:0000256" key="3">
    <source>
        <dbReference type="ARBA" id="ARBA00007523"/>
    </source>
</evidence>
<dbReference type="KEGG" id="seds:AAY24_09240"/>
<dbReference type="SUPFAM" id="SSF142019">
    <property type="entry name" value="Nqo1 FMN-binding domain-like"/>
    <property type="match status" value="1"/>
</dbReference>
<evidence type="ECO:0000256" key="8">
    <source>
        <dbReference type="ARBA" id="ARBA00023014"/>
    </source>
</evidence>
<dbReference type="PROSITE" id="PS00645">
    <property type="entry name" value="COMPLEX1_51K_2"/>
    <property type="match status" value="1"/>
</dbReference>
<evidence type="ECO:0000256" key="1">
    <source>
        <dbReference type="ARBA" id="ARBA00001917"/>
    </source>
</evidence>
<dbReference type="AlphaFoldDB" id="A0A0F7K0X7"/>
<dbReference type="GO" id="GO:0008137">
    <property type="term" value="F:NADH dehydrogenase (ubiquinone) activity"/>
    <property type="evidence" value="ECO:0007669"/>
    <property type="project" value="InterPro"/>
</dbReference>
<dbReference type="Gene3D" id="3.40.30.10">
    <property type="entry name" value="Glutaredoxin"/>
    <property type="match status" value="1"/>
</dbReference>
<dbReference type="FunFam" id="3.40.50.11540:FF:000001">
    <property type="entry name" value="NADH dehydrogenase [ubiquinone] flavoprotein 1, mitochondrial"/>
    <property type="match status" value="1"/>
</dbReference>
<organism evidence="12 13">
    <name type="scientific">Sedimenticola thiotaurini</name>
    <dbReference type="NCBI Taxonomy" id="1543721"/>
    <lineage>
        <taxon>Bacteria</taxon>
        <taxon>Pseudomonadati</taxon>
        <taxon>Pseudomonadota</taxon>
        <taxon>Gammaproteobacteria</taxon>
        <taxon>Chromatiales</taxon>
        <taxon>Sedimenticolaceae</taxon>
        <taxon>Sedimenticola</taxon>
    </lineage>
</organism>
<dbReference type="Pfam" id="PF01512">
    <property type="entry name" value="Complex1_51K"/>
    <property type="match status" value="1"/>
</dbReference>
<reference evidence="12 13" key="1">
    <citation type="journal article" date="2015" name="Genome Announc.">
        <title>Complete Genome Sequence of Sedimenticola thiotaurini Strain SIP-G1, a Polyphosphate- and Polyhydroxyalkanoate-Accumulating Sulfur-Oxidizing Gammaproteobacterium Isolated from Salt Marsh Sediments.</title>
        <authorList>
            <person name="Flood B.E."/>
            <person name="Jones D.S."/>
            <person name="Bailey J.V."/>
        </authorList>
    </citation>
    <scope>NUCLEOTIDE SEQUENCE [LARGE SCALE GENOMIC DNA]</scope>
    <source>
        <strain evidence="12 13">SIP-G1</strain>
    </source>
</reference>
<dbReference type="InterPro" id="IPR041921">
    <property type="entry name" value="NuoE_N"/>
</dbReference>
<keyword evidence="6" id="KW-0479">Metal-binding</keyword>
<evidence type="ECO:0000313" key="13">
    <source>
        <dbReference type="Proteomes" id="UP000034410"/>
    </source>
</evidence>
<dbReference type="Pfam" id="PF01257">
    <property type="entry name" value="2Fe-2S_thioredx"/>
    <property type="match status" value="1"/>
</dbReference>
<dbReference type="OrthoDB" id="9805533at2"/>
<dbReference type="Gene3D" id="1.20.1440.230">
    <property type="entry name" value="NADH-ubiquinone oxidoreductase 51kDa subunit, iron-sulphur binding domain"/>
    <property type="match status" value="1"/>
</dbReference>
<dbReference type="GO" id="GO:0051539">
    <property type="term" value="F:4 iron, 4 sulfur cluster binding"/>
    <property type="evidence" value="ECO:0007669"/>
    <property type="project" value="UniProtKB-KW"/>
</dbReference>
<evidence type="ECO:0000256" key="10">
    <source>
        <dbReference type="ARBA" id="ARBA00032787"/>
    </source>
</evidence>